<dbReference type="VEuPathDB" id="TriTrypDB:TRSC58_05111"/>
<dbReference type="GeneID" id="40325864"/>
<dbReference type="OrthoDB" id="241992at2759"/>
<proteinExistence type="predicted"/>
<accession>A0A3R7MXY4</accession>
<dbReference type="EMBL" id="MKGL01000042">
    <property type="protein sequence ID" value="RNF09797.1"/>
    <property type="molecule type" value="Genomic_DNA"/>
</dbReference>
<dbReference type="RefSeq" id="XP_029241184.1">
    <property type="nucleotide sequence ID" value="XM_029378955.1"/>
</dbReference>
<dbReference type="OMA" id="GHCDDRL"/>
<reference evidence="1 2" key="1">
    <citation type="journal article" date="2018" name="BMC Genomics">
        <title>Genomic comparison of Trypanosoma conorhini and Trypanosoma rangeli to Trypanosoma cruzi strains of high and low virulence.</title>
        <authorList>
            <person name="Bradwell K.R."/>
            <person name="Koparde V.N."/>
            <person name="Matveyev A.V."/>
            <person name="Serrano M.G."/>
            <person name="Alves J.M."/>
            <person name="Parikh H."/>
            <person name="Huang B."/>
            <person name="Lee V."/>
            <person name="Espinosa-Alvarez O."/>
            <person name="Ortiz P.A."/>
            <person name="Costa-Martins A.G."/>
            <person name="Teixeira M.M."/>
            <person name="Buck G.A."/>
        </authorList>
    </citation>
    <scope>NUCLEOTIDE SEQUENCE [LARGE SCALE GENOMIC DNA]</scope>
    <source>
        <strain evidence="1 2">AM80</strain>
    </source>
</reference>
<sequence>MHRAGDRCGCSADEKPLPFTPVDAIRIQQELKHHGGGIIAAEQHGRTFASQYASPLQMLRRSTALCNLPASRCGAEDPLRQGNRSTSRPLRSAPYCRAEPCVFRRKQRGAPQLLHAGDVKPPPFPSSAARLENDVALGLAASLWHSGNVVGQCNDRLAHLLVLSSTVVQSVRCEAQSGLEPHVPLELREALMAVIEHLVRLECVVARAMLLTPVEEEPHQRRAAYPKRHGLSEGYSSGVTATRMSRSAFAVAVRGAALVLMGLVEPATLATASVVPTWQCSLVRTAADVPNRYDILDALADVLRPCRRFTVRRTFCAVARHLALAVLQAAGEGKFGTRGGAAALCILRHINTRPVCLTVEERVAGQCFLAALERKARRLTALLPPDVSDEAIQPTRELIDAVRLFCTPPA</sequence>
<comment type="caution">
    <text evidence="1">The sequence shown here is derived from an EMBL/GenBank/DDBJ whole genome shotgun (WGS) entry which is preliminary data.</text>
</comment>
<protein>
    <submittedName>
        <fullName evidence="1">Uncharacterized protein</fullName>
    </submittedName>
</protein>
<keyword evidence="2" id="KW-1185">Reference proteome</keyword>
<evidence type="ECO:0000313" key="1">
    <source>
        <dbReference type="EMBL" id="RNF09797.1"/>
    </source>
</evidence>
<organism evidence="1 2">
    <name type="scientific">Trypanosoma rangeli</name>
    <dbReference type="NCBI Taxonomy" id="5698"/>
    <lineage>
        <taxon>Eukaryota</taxon>
        <taxon>Discoba</taxon>
        <taxon>Euglenozoa</taxon>
        <taxon>Kinetoplastea</taxon>
        <taxon>Metakinetoplastina</taxon>
        <taxon>Trypanosomatida</taxon>
        <taxon>Trypanosomatidae</taxon>
        <taxon>Trypanosoma</taxon>
        <taxon>Herpetosoma</taxon>
    </lineage>
</organism>
<name>A0A3R7MXY4_TRYRA</name>
<dbReference type="AlphaFoldDB" id="A0A3R7MXY4"/>
<gene>
    <name evidence="1" type="ORF">TraAM80_01931</name>
</gene>
<dbReference type="Proteomes" id="UP000283634">
    <property type="component" value="Unassembled WGS sequence"/>
</dbReference>
<evidence type="ECO:0000313" key="2">
    <source>
        <dbReference type="Proteomes" id="UP000283634"/>
    </source>
</evidence>